<dbReference type="OrthoDB" id="291231at2"/>
<name>A0A5C6E6T5_9BACT</name>
<evidence type="ECO:0000313" key="5">
    <source>
        <dbReference type="EMBL" id="TWU44510.1"/>
    </source>
</evidence>
<dbReference type="Gene3D" id="1.10.150.130">
    <property type="match status" value="1"/>
</dbReference>
<gene>
    <name evidence="5" type="ORF">Poly51_60760</name>
</gene>
<comment type="caution">
    <text evidence="5">The sequence shown here is derived from an EMBL/GenBank/DDBJ whole genome shotgun (WGS) entry which is preliminary data.</text>
</comment>
<evidence type="ECO:0000256" key="1">
    <source>
        <dbReference type="ARBA" id="ARBA00022908"/>
    </source>
</evidence>
<dbReference type="EMBL" id="SJPW01000012">
    <property type="protein sequence ID" value="TWU44510.1"/>
    <property type="molecule type" value="Genomic_DNA"/>
</dbReference>
<dbReference type="InterPro" id="IPR004107">
    <property type="entry name" value="Integrase_SAM-like_N"/>
</dbReference>
<dbReference type="InterPro" id="IPR044068">
    <property type="entry name" value="CB"/>
</dbReference>
<dbReference type="SUPFAM" id="SSF56349">
    <property type="entry name" value="DNA breaking-rejoining enzymes"/>
    <property type="match status" value="1"/>
</dbReference>
<dbReference type="PROSITE" id="PS51900">
    <property type="entry name" value="CB"/>
    <property type="match status" value="1"/>
</dbReference>
<keyword evidence="6" id="KW-1185">Reference proteome</keyword>
<organism evidence="5 6">
    <name type="scientific">Rubripirellula tenax</name>
    <dbReference type="NCBI Taxonomy" id="2528015"/>
    <lineage>
        <taxon>Bacteria</taxon>
        <taxon>Pseudomonadati</taxon>
        <taxon>Planctomycetota</taxon>
        <taxon>Planctomycetia</taxon>
        <taxon>Pirellulales</taxon>
        <taxon>Pirellulaceae</taxon>
        <taxon>Rubripirellula</taxon>
    </lineage>
</organism>
<evidence type="ECO:0000256" key="2">
    <source>
        <dbReference type="ARBA" id="ARBA00023125"/>
    </source>
</evidence>
<dbReference type="Proteomes" id="UP000318288">
    <property type="component" value="Unassembled WGS sequence"/>
</dbReference>
<dbReference type="GO" id="GO:0003677">
    <property type="term" value="F:DNA binding"/>
    <property type="evidence" value="ECO:0007669"/>
    <property type="project" value="UniProtKB-UniRule"/>
</dbReference>
<dbReference type="Pfam" id="PF13495">
    <property type="entry name" value="Phage_int_SAM_4"/>
    <property type="match status" value="1"/>
</dbReference>
<dbReference type="GO" id="GO:0015074">
    <property type="term" value="P:DNA integration"/>
    <property type="evidence" value="ECO:0007669"/>
    <property type="project" value="UniProtKB-KW"/>
</dbReference>
<sequence length="90" mass="10416">MTPYQNRLNEITARVAGDMKIRNFAQATIDAYTYHIDRFADFLGATEVVDATPEHVRSFQLHLIERRKFGWSSFNQAVLRLANRSLRETG</sequence>
<evidence type="ECO:0000313" key="6">
    <source>
        <dbReference type="Proteomes" id="UP000318288"/>
    </source>
</evidence>
<dbReference type="AlphaFoldDB" id="A0A5C6E6T5"/>
<evidence type="ECO:0000259" key="4">
    <source>
        <dbReference type="PROSITE" id="PS51900"/>
    </source>
</evidence>
<reference evidence="5 6" key="1">
    <citation type="submission" date="2019-02" db="EMBL/GenBank/DDBJ databases">
        <title>Deep-cultivation of Planctomycetes and their phenomic and genomic characterization uncovers novel biology.</title>
        <authorList>
            <person name="Wiegand S."/>
            <person name="Jogler M."/>
            <person name="Boedeker C."/>
            <person name="Pinto D."/>
            <person name="Vollmers J."/>
            <person name="Rivas-Marin E."/>
            <person name="Kohn T."/>
            <person name="Peeters S.H."/>
            <person name="Heuer A."/>
            <person name="Rast P."/>
            <person name="Oberbeckmann S."/>
            <person name="Bunk B."/>
            <person name="Jeske O."/>
            <person name="Meyerdierks A."/>
            <person name="Storesund J.E."/>
            <person name="Kallscheuer N."/>
            <person name="Luecker S."/>
            <person name="Lage O.M."/>
            <person name="Pohl T."/>
            <person name="Merkel B.J."/>
            <person name="Hornburger P."/>
            <person name="Mueller R.-W."/>
            <person name="Bruemmer F."/>
            <person name="Labrenz M."/>
            <person name="Spormann A.M."/>
            <person name="Op Den Camp H."/>
            <person name="Overmann J."/>
            <person name="Amann R."/>
            <person name="Jetten M.S.M."/>
            <person name="Mascher T."/>
            <person name="Medema M.H."/>
            <person name="Devos D.P."/>
            <person name="Kaster A.-K."/>
            <person name="Ovreas L."/>
            <person name="Rohde M."/>
            <person name="Galperin M.Y."/>
            <person name="Jogler C."/>
        </authorList>
    </citation>
    <scope>NUCLEOTIDE SEQUENCE [LARGE SCALE GENOMIC DNA]</scope>
    <source>
        <strain evidence="5 6">Poly51</strain>
    </source>
</reference>
<proteinExistence type="predicted"/>
<feature type="domain" description="Core-binding (CB)" evidence="4">
    <location>
        <begin position="1"/>
        <end position="90"/>
    </location>
</feature>
<dbReference type="InterPro" id="IPR010998">
    <property type="entry name" value="Integrase_recombinase_N"/>
</dbReference>
<dbReference type="InterPro" id="IPR011010">
    <property type="entry name" value="DNA_brk_join_enz"/>
</dbReference>
<keyword evidence="2 3" id="KW-0238">DNA-binding</keyword>
<dbReference type="RefSeq" id="WP_146462446.1">
    <property type="nucleotide sequence ID" value="NZ_SJPW01000012.1"/>
</dbReference>
<keyword evidence="1" id="KW-0229">DNA integration</keyword>
<accession>A0A5C6E6T5</accession>
<protein>
    <recommendedName>
        <fullName evidence="4">Core-binding (CB) domain-containing protein</fullName>
    </recommendedName>
</protein>
<evidence type="ECO:0000256" key="3">
    <source>
        <dbReference type="PROSITE-ProRule" id="PRU01248"/>
    </source>
</evidence>